<comment type="subcellular location">
    <subcellularLocation>
        <location evidence="1 13">Cytoplasm</location>
    </subcellularLocation>
</comment>
<reference evidence="15" key="1">
    <citation type="submission" date="2022-05" db="EMBL/GenBank/DDBJ databases">
        <title>Impact of host demography and evolutionary history on endosymbiont molecular evolution: a test in carpenter ants (Genus Camponotus) and their Blochmannia endosymbionts.</title>
        <authorList>
            <person name="Manthey J.D."/>
            <person name="Giron J.C."/>
            <person name="Hruska J.P."/>
        </authorList>
    </citation>
    <scope>NUCLEOTIDE SEQUENCE</scope>
    <source>
        <strain evidence="15">C-006</strain>
    </source>
</reference>
<comment type="similarity">
    <text evidence="2 13">Belongs to the class-II aminoacyl-tRNA synthetase family. Phe-tRNA synthetase alpha subunit type 1 subfamily.</text>
</comment>
<dbReference type="EMBL" id="CP097762">
    <property type="protein sequence ID" value="URJ24864.1"/>
    <property type="molecule type" value="Genomic_DNA"/>
</dbReference>
<dbReference type="Gene3D" id="3.30.930.10">
    <property type="entry name" value="Bira Bifunctional Protein, Domain 2"/>
    <property type="match status" value="1"/>
</dbReference>
<keyword evidence="5 13" id="KW-0436">Ligase</keyword>
<keyword evidence="9 13" id="KW-0460">Magnesium</keyword>
<dbReference type="InterPro" id="IPR022911">
    <property type="entry name" value="Phe_tRNA_ligase_alpha1_bac"/>
</dbReference>
<evidence type="ECO:0000313" key="16">
    <source>
        <dbReference type="Proteomes" id="UP001056834"/>
    </source>
</evidence>
<gene>
    <name evidence="13 15" type="primary">pheS</name>
    <name evidence="15" type="ORF">M9405_01700</name>
</gene>
<dbReference type="PANTHER" id="PTHR11538">
    <property type="entry name" value="PHENYLALANYL-TRNA SYNTHETASE"/>
    <property type="match status" value="1"/>
</dbReference>
<protein>
    <recommendedName>
        <fullName evidence="13">Phenylalanine--tRNA ligase alpha subunit</fullName>
        <ecNumber evidence="13">6.1.1.20</ecNumber>
    </recommendedName>
    <alternativeName>
        <fullName evidence="13">Phenylalanyl-tRNA synthetase alpha subunit</fullName>
        <shortName evidence="13">PheRS</shortName>
    </alternativeName>
</protein>
<dbReference type="InterPro" id="IPR004529">
    <property type="entry name" value="Phe-tRNA-synth_IIc_asu"/>
</dbReference>
<evidence type="ECO:0000256" key="5">
    <source>
        <dbReference type="ARBA" id="ARBA00022598"/>
    </source>
</evidence>
<evidence type="ECO:0000256" key="3">
    <source>
        <dbReference type="ARBA" id="ARBA00011209"/>
    </source>
</evidence>
<comment type="catalytic activity">
    <reaction evidence="12 13">
        <text>tRNA(Phe) + L-phenylalanine + ATP = L-phenylalanyl-tRNA(Phe) + AMP + diphosphate + H(+)</text>
        <dbReference type="Rhea" id="RHEA:19413"/>
        <dbReference type="Rhea" id="RHEA-COMP:9668"/>
        <dbReference type="Rhea" id="RHEA-COMP:9699"/>
        <dbReference type="ChEBI" id="CHEBI:15378"/>
        <dbReference type="ChEBI" id="CHEBI:30616"/>
        <dbReference type="ChEBI" id="CHEBI:33019"/>
        <dbReference type="ChEBI" id="CHEBI:58095"/>
        <dbReference type="ChEBI" id="CHEBI:78442"/>
        <dbReference type="ChEBI" id="CHEBI:78531"/>
        <dbReference type="ChEBI" id="CHEBI:456215"/>
        <dbReference type="EC" id="6.1.1.20"/>
    </reaction>
</comment>
<dbReference type="Pfam" id="PF01409">
    <property type="entry name" value="tRNA-synt_2d"/>
    <property type="match status" value="1"/>
</dbReference>
<comment type="cofactor">
    <cofactor evidence="13">
        <name>Mg(2+)</name>
        <dbReference type="ChEBI" id="CHEBI:18420"/>
    </cofactor>
    <text evidence="13">Binds 2 magnesium ions per tetramer.</text>
</comment>
<evidence type="ECO:0000256" key="6">
    <source>
        <dbReference type="ARBA" id="ARBA00022723"/>
    </source>
</evidence>
<name>A0ABY4SU10_9ENTR</name>
<evidence type="ECO:0000256" key="4">
    <source>
        <dbReference type="ARBA" id="ARBA00022490"/>
    </source>
</evidence>
<keyword evidence="16" id="KW-1185">Reference proteome</keyword>
<keyword evidence="11 13" id="KW-0030">Aminoacyl-tRNA synthetase</keyword>
<dbReference type="InterPro" id="IPR006195">
    <property type="entry name" value="aa-tRNA-synth_II"/>
</dbReference>
<dbReference type="PROSITE" id="PS50862">
    <property type="entry name" value="AA_TRNA_LIGASE_II"/>
    <property type="match status" value="1"/>
</dbReference>
<comment type="subunit">
    <text evidence="3 13">Tetramer of two alpha and two beta subunits.</text>
</comment>
<evidence type="ECO:0000256" key="10">
    <source>
        <dbReference type="ARBA" id="ARBA00022917"/>
    </source>
</evidence>
<dbReference type="RefSeq" id="WP_250222984.1">
    <property type="nucleotide sequence ID" value="NZ_CP097762.1"/>
</dbReference>
<evidence type="ECO:0000256" key="7">
    <source>
        <dbReference type="ARBA" id="ARBA00022741"/>
    </source>
</evidence>
<evidence type="ECO:0000256" key="8">
    <source>
        <dbReference type="ARBA" id="ARBA00022840"/>
    </source>
</evidence>
<keyword evidence="10 13" id="KW-0648">Protein biosynthesis</keyword>
<organism evidence="15 16">
    <name type="scientific">Candidatus Blochmannia ocreatus</name>
    <name type="common">nom. nud.</name>
    <dbReference type="NCBI Taxonomy" id="251538"/>
    <lineage>
        <taxon>Bacteria</taxon>
        <taxon>Pseudomonadati</taxon>
        <taxon>Pseudomonadota</taxon>
        <taxon>Gammaproteobacteria</taxon>
        <taxon>Enterobacterales</taxon>
        <taxon>Enterobacteriaceae</taxon>
        <taxon>ant endosymbionts</taxon>
        <taxon>Candidatus Blochmanniella</taxon>
    </lineage>
</organism>
<keyword evidence="7 13" id="KW-0547">Nucleotide-binding</keyword>
<dbReference type="GO" id="GO:0004826">
    <property type="term" value="F:phenylalanine-tRNA ligase activity"/>
    <property type="evidence" value="ECO:0007669"/>
    <property type="project" value="UniProtKB-EC"/>
</dbReference>
<dbReference type="Pfam" id="PF02912">
    <property type="entry name" value="Phe_tRNA-synt_N"/>
    <property type="match status" value="1"/>
</dbReference>
<evidence type="ECO:0000259" key="14">
    <source>
        <dbReference type="PROSITE" id="PS50862"/>
    </source>
</evidence>
<evidence type="ECO:0000256" key="2">
    <source>
        <dbReference type="ARBA" id="ARBA00010207"/>
    </source>
</evidence>
<evidence type="ECO:0000256" key="13">
    <source>
        <dbReference type="HAMAP-Rule" id="MF_00281"/>
    </source>
</evidence>
<keyword evidence="6 13" id="KW-0479">Metal-binding</keyword>
<dbReference type="SUPFAM" id="SSF46589">
    <property type="entry name" value="tRNA-binding arm"/>
    <property type="match status" value="1"/>
</dbReference>
<dbReference type="InterPro" id="IPR010978">
    <property type="entry name" value="tRNA-bd_arm"/>
</dbReference>
<accession>A0ABY4SU10</accession>
<keyword evidence="8 13" id="KW-0067">ATP-binding</keyword>
<dbReference type="NCBIfam" id="TIGR00468">
    <property type="entry name" value="pheS"/>
    <property type="match status" value="1"/>
</dbReference>
<dbReference type="SUPFAM" id="SSF55681">
    <property type="entry name" value="Class II aaRS and biotin synthetases"/>
    <property type="match status" value="1"/>
</dbReference>
<evidence type="ECO:0000256" key="9">
    <source>
        <dbReference type="ARBA" id="ARBA00022842"/>
    </source>
</evidence>
<feature type="binding site" evidence="13">
    <location>
        <position position="254"/>
    </location>
    <ligand>
        <name>Mg(2+)</name>
        <dbReference type="ChEBI" id="CHEBI:18420"/>
        <note>shared with beta subunit</note>
    </ligand>
</feature>
<proteinExistence type="inferred from homology"/>
<evidence type="ECO:0000313" key="15">
    <source>
        <dbReference type="EMBL" id="URJ24864.1"/>
    </source>
</evidence>
<dbReference type="HAMAP" id="MF_00281">
    <property type="entry name" value="Phe_tRNA_synth_alpha1"/>
    <property type="match status" value="1"/>
</dbReference>
<dbReference type="PANTHER" id="PTHR11538:SF41">
    <property type="entry name" value="PHENYLALANINE--TRNA LIGASE, MITOCHONDRIAL"/>
    <property type="match status" value="1"/>
</dbReference>
<evidence type="ECO:0000256" key="12">
    <source>
        <dbReference type="ARBA" id="ARBA00049255"/>
    </source>
</evidence>
<dbReference type="CDD" id="cd00496">
    <property type="entry name" value="PheRS_alpha_core"/>
    <property type="match status" value="1"/>
</dbReference>
<evidence type="ECO:0000256" key="1">
    <source>
        <dbReference type="ARBA" id="ARBA00004496"/>
    </source>
</evidence>
<evidence type="ECO:0000256" key="11">
    <source>
        <dbReference type="ARBA" id="ARBA00023146"/>
    </source>
</evidence>
<dbReference type="InterPro" id="IPR045864">
    <property type="entry name" value="aa-tRNA-synth_II/BPL/LPL"/>
</dbReference>
<keyword evidence="4 13" id="KW-0963">Cytoplasm</keyword>
<dbReference type="InterPro" id="IPR002319">
    <property type="entry name" value="Phenylalanyl-tRNA_Synthase"/>
</dbReference>
<dbReference type="EC" id="6.1.1.20" evidence="13"/>
<feature type="domain" description="Aminoacyl-transfer RNA synthetases class-II family profile" evidence="14">
    <location>
        <begin position="121"/>
        <end position="332"/>
    </location>
</feature>
<dbReference type="InterPro" id="IPR004188">
    <property type="entry name" value="Phe-tRNA_ligase_II_N"/>
</dbReference>
<sequence>MLLKKIDQLVIQAKSSILESNNFSTLEETRVKFLGKKGHIHQYLKTLRHVPSEIRIKLGIKINQAKKDIYILYTQQKNTLKLNNIKNTLALNTLDITLPGRFSETGKIHPITHTIEHMKFFFKKLGFSIEHGPEIETNYFNFDALNIPEHHPAREEHDTFWFDETQLLRTHTSGVQIRAMMKNAPPIQTISFGKVYRKDYDQHHTPMFHQMEGFIIDTKINLSNLKKILYDFLYDFFNKNIILRFRPSYFPFTEPSAEIDILENNKKKWLEILGCGVIHPNILDHVGINTKQFSGVAFGIGVERITMLLYHLNDIRTFFKNDLQFLRQFKYP</sequence>
<dbReference type="Proteomes" id="UP001056834">
    <property type="component" value="Chromosome"/>
</dbReference>